<dbReference type="PRINTS" id="PR00417">
    <property type="entry name" value="PRTPISMRASEI"/>
</dbReference>
<reference evidence="15 16" key="2">
    <citation type="submission" date="2023-06" db="EMBL/GenBank/DDBJ databases">
        <title>Identification and characterization of horizontal gene transfer across gut microbiota members of farm animals based on homology search.</title>
        <authorList>
            <person name="Schwarzerova J."/>
            <person name="Nykrynova M."/>
            <person name="Jureckova K."/>
            <person name="Cejkova D."/>
            <person name="Rychlik I."/>
        </authorList>
    </citation>
    <scope>NUCLEOTIDE SEQUENCE [LARGE SCALE GENOMIC DNA]</scope>
    <source>
        <strain evidence="15 16">ET340</strain>
    </source>
</reference>
<evidence type="ECO:0000256" key="12">
    <source>
        <dbReference type="ARBA" id="ARBA00032877"/>
    </source>
</evidence>
<keyword evidence="5" id="KW-0460">Magnesium</keyword>
<dbReference type="EC" id="5.6.2.1" evidence="3"/>
<proteinExistence type="inferred from homology"/>
<dbReference type="Gene3D" id="3.40.50.140">
    <property type="match status" value="1"/>
</dbReference>
<evidence type="ECO:0000256" key="1">
    <source>
        <dbReference type="ARBA" id="ARBA00000213"/>
    </source>
</evidence>
<dbReference type="Gene3D" id="1.10.290.10">
    <property type="entry name" value="Topoisomerase I, domain 4"/>
    <property type="match status" value="1"/>
</dbReference>
<dbReference type="SMART" id="SM00436">
    <property type="entry name" value="TOP1Bc"/>
    <property type="match status" value="1"/>
</dbReference>
<dbReference type="RefSeq" id="WP_289600696.1">
    <property type="nucleotide sequence ID" value="NZ_JAUDCL010000037.1"/>
</dbReference>
<keyword evidence="6" id="KW-0799">Topoisomerase</keyword>
<reference evidence="16" key="1">
    <citation type="submission" date="2023-06" db="EMBL/GenBank/DDBJ databases">
        <title>Identification and characterization of horizontal gene transfer across gut microbiota members of farm animals based on homology search.</title>
        <authorList>
            <person name="Zeman M."/>
            <person name="Kubasova T."/>
            <person name="Jahodarova E."/>
            <person name="Nykrynova M."/>
            <person name="Rychlik I."/>
        </authorList>
    </citation>
    <scope>NUCLEOTIDE SEQUENCE [LARGE SCALE GENOMIC DNA]</scope>
    <source>
        <strain evidence="16">ET340</strain>
    </source>
</reference>
<dbReference type="InterPro" id="IPR013824">
    <property type="entry name" value="Topo_IA_cen_sub1"/>
</dbReference>
<dbReference type="PANTHER" id="PTHR11390">
    <property type="entry name" value="PROKARYOTIC DNA TOPOISOMERASE"/>
    <property type="match status" value="1"/>
</dbReference>
<dbReference type="InterPro" id="IPR005738">
    <property type="entry name" value="TopoIII"/>
</dbReference>
<comment type="caution">
    <text evidence="15">The sequence shown here is derived from an EMBL/GenBank/DDBJ whole genome shotgun (WGS) entry which is preliminary data.</text>
</comment>
<keyword evidence="4" id="KW-0479">Metal-binding</keyword>
<dbReference type="SMART" id="SM00493">
    <property type="entry name" value="TOPRIM"/>
    <property type="match status" value="1"/>
</dbReference>
<dbReference type="PROSITE" id="PS52039">
    <property type="entry name" value="TOPO_IA_2"/>
    <property type="match status" value="1"/>
</dbReference>
<accession>A0ABT7UU30</accession>
<sequence length="705" mass="79060">MKLVLAEKPSVAQALAKVLGANKRCDGYLEGNGYIVSWCVGHLVELSPPEIYNEIYAKWNLAGLPILPNAWRYQVSPSTKKQFGILKQLMQREDVKSLVCATDAGREGELIFRLVYHQAGCQKPFKRLWISSMEDQAIKDGFAHLEPSTKYDALYEAALCRERADWIVGINATRLFSCLYHQTLNVGRVMTPTLAMVVMRDAEIAAFKHQPFYTVQLAVDGITAVSKRFEEKGDAEQLLAKCKEVGRAMVKSLERKEKSERAPLLYDLTSLQRDANRILGFTAQQTLDYTQALYEKKLVTYPRTDSRYLTEDMKPLLSELIARVTEKVRAGDYASELACNAEAAGKNLCDSKKVSDHHAIIPTKTMCDADLAALPSGEKAVLQLIAVRLLCAAAPDHRYAEDTLVLLCGEEEFSKKLKTVLYGGWKDIWHRFYPAKEQEKEAYTGPILAPNVVMPFSRAELKEGETTAPKRFTEDTLLSAMETAGAADIPEEAERRGLGTPATRAGIIEKLVQKGFMERRGDKKARYLVSTDKGNALITVMPEIIQSPSMTADWEQKLLRMERGDYESQDFIREIREMVSDLVQNYEAVKEAEMQMADHKRVGACPCCQADVMEKQKGWFCSNKECRFVLWKDNAFFKSIGKNLSSGMVEKLLSDGRIRLKDCKSRKSGKSYSATVVLSAEENGKANFNLEFTTSRANEKGGGAR</sequence>
<evidence type="ECO:0000256" key="6">
    <source>
        <dbReference type="ARBA" id="ARBA00023029"/>
    </source>
</evidence>
<dbReference type="PROSITE" id="PS50880">
    <property type="entry name" value="TOPRIM"/>
    <property type="match status" value="1"/>
</dbReference>
<evidence type="ECO:0000256" key="8">
    <source>
        <dbReference type="ARBA" id="ARBA00023235"/>
    </source>
</evidence>
<keyword evidence="16" id="KW-1185">Reference proteome</keyword>
<dbReference type="Gene3D" id="1.10.460.10">
    <property type="entry name" value="Topoisomerase I, domain 2"/>
    <property type="match status" value="1"/>
</dbReference>
<dbReference type="InterPro" id="IPR034144">
    <property type="entry name" value="TOPRIM_TopoIII"/>
</dbReference>
<feature type="domain" description="Toprim" evidence="13">
    <location>
        <begin position="1"/>
        <end position="134"/>
    </location>
</feature>
<evidence type="ECO:0000259" key="13">
    <source>
        <dbReference type="PROSITE" id="PS50880"/>
    </source>
</evidence>
<dbReference type="InterPro" id="IPR006171">
    <property type="entry name" value="TOPRIM_dom"/>
</dbReference>
<comment type="catalytic activity">
    <reaction evidence="1">
        <text>ATP-independent breakage of single-stranded DNA, followed by passage and rejoining.</text>
        <dbReference type="EC" id="5.6.2.1"/>
    </reaction>
</comment>
<keyword evidence="8" id="KW-0413">Isomerase</keyword>
<dbReference type="PANTHER" id="PTHR11390:SF21">
    <property type="entry name" value="DNA TOPOISOMERASE 3-ALPHA"/>
    <property type="match status" value="1"/>
</dbReference>
<dbReference type="CDD" id="cd03362">
    <property type="entry name" value="TOPRIM_TopoIA_TopoIII"/>
    <property type="match status" value="1"/>
</dbReference>
<protein>
    <recommendedName>
        <fullName evidence="3">DNA topoisomerase</fullName>
        <ecNumber evidence="3">5.6.2.1</ecNumber>
    </recommendedName>
    <alternativeName>
        <fullName evidence="12">Omega-protein</fullName>
    </alternativeName>
    <alternativeName>
        <fullName evidence="11">Relaxing enzyme</fullName>
    </alternativeName>
    <alternativeName>
        <fullName evidence="9">Swivelase</fullName>
    </alternativeName>
    <alternativeName>
        <fullName evidence="10">Untwisting enzyme</fullName>
    </alternativeName>
</protein>
<name>A0ABT7UU30_9FIRM</name>
<evidence type="ECO:0000256" key="5">
    <source>
        <dbReference type="ARBA" id="ARBA00022842"/>
    </source>
</evidence>
<evidence type="ECO:0000256" key="4">
    <source>
        <dbReference type="ARBA" id="ARBA00022723"/>
    </source>
</evidence>
<dbReference type="SMART" id="SM00437">
    <property type="entry name" value="TOP1Ac"/>
    <property type="match status" value="1"/>
</dbReference>
<evidence type="ECO:0000256" key="10">
    <source>
        <dbReference type="ARBA" id="ARBA00031985"/>
    </source>
</evidence>
<dbReference type="InterPro" id="IPR013497">
    <property type="entry name" value="Topo_IA_cen"/>
</dbReference>
<evidence type="ECO:0000259" key="14">
    <source>
        <dbReference type="PROSITE" id="PS52039"/>
    </source>
</evidence>
<evidence type="ECO:0000256" key="7">
    <source>
        <dbReference type="ARBA" id="ARBA00023125"/>
    </source>
</evidence>
<evidence type="ECO:0000256" key="2">
    <source>
        <dbReference type="ARBA" id="ARBA00009446"/>
    </source>
</evidence>
<dbReference type="Proteomes" id="UP001529380">
    <property type="component" value="Unassembled WGS sequence"/>
</dbReference>
<dbReference type="InterPro" id="IPR000380">
    <property type="entry name" value="Topo_IA"/>
</dbReference>
<dbReference type="InterPro" id="IPR003601">
    <property type="entry name" value="Topo_IA_2"/>
</dbReference>
<reference evidence="15 16" key="3">
    <citation type="submission" date="2023-06" db="EMBL/GenBank/DDBJ databases">
        <authorList>
            <person name="Zeman M."/>
            <person name="Kubasova T."/>
            <person name="Jahodarova E."/>
            <person name="Nykrynova M."/>
            <person name="Rychlik I."/>
        </authorList>
    </citation>
    <scope>NUCLEOTIDE SEQUENCE [LARGE SCALE GENOMIC DNA]</scope>
    <source>
        <strain evidence="15 16">ET340</strain>
    </source>
</reference>
<dbReference type="EMBL" id="JAUDCL010000037">
    <property type="protein sequence ID" value="MDM8202398.1"/>
    <property type="molecule type" value="Genomic_DNA"/>
</dbReference>
<comment type="similarity">
    <text evidence="2">Belongs to the type IA topoisomerase family.</text>
</comment>
<dbReference type="InterPro" id="IPR013825">
    <property type="entry name" value="Topo_IA_cen_sub2"/>
</dbReference>
<evidence type="ECO:0000256" key="3">
    <source>
        <dbReference type="ARBA" id="ARBA00012891"/>
    </source>
</evidence>
<dbReference type="SUPFAM" id="SSF56712">
    <property type="entry name" value="Prokaryotic type I DNA topoisomerase"/>
    <property type="match status" value="1"/>
</dbReference>
<dbReference type="CDD" id="cd00186">
    <property type="entry name" value="TOP1Ac"/>
    <property type="match status" value="1"/>
</dbReference>
<dbReference type="InterPro" id="IPR003602">
    <property type="entry name" value="Topo_IA_DNA-bd_dom"/>
</dbReference>
<organism evidence="15 16">
    <name type="scientific">Allofournierella massiliensis</name>
    <dbReference type="NCBI Taxonomy" id="1650663"/>
    <lineage>
        <taxon>Bacteria</taxon>
        <taxon>Bacillati</taxon>
        <taxon>Bacillota</taxon>
        <taxon>Clostridia</taxon>
        <taxon>Eubacteriales</taxon>
        <taxon>Oscillospiraceae</taxon>
        <taxon>Allofournierella</taxon>
    </lineage>
</organism>
<feature type="domain" description="Topo IA-type catalytic" evidence="14">
    <location>
        <begin position="151"/>
        <end position="583"/>
    </location>
</feature>
<dbReference type="Pfam" id="PF01131">
    <property type="entry name" value="Topoisom_bac"/>
    <property type="match status" value="1"/>
</dbReference>
<evidence type="ECO:0000256" key="11">
    <source>
        <dbReference type="ARBA" id="ARBA00032235"/>
    </source>
</evidence>
<dbReference type="InterPro" id="IPR023405">
    <property type="entry name" value="Topo_IA_core_domain"/>
</dbReference>
<evidence type="ECO:0000256" key="9">
    <source>
        <dbReference type="ARBA" id="ARBA00030003"/>
    </source>
</evidence>
<dbReference type="Pfam" id="PF01751">
    <property type="entry name" value="Toprim"/>
    <property type="match status" value="1"/>
</dbReference>
<evidence type="ECO:0000313" key="15">
    <source>
        <dbReference type="EMBL" id="MDM8202398.1"/>
    </source>
</evidence>
<dbReference type="PROSITE" id="PS00396">
    <property type="entry name" value="TOPO_IA_1"/>
    <property type="match status" value="1"/>
</dbReference>
<keyword evidence="7" id="KW-0238">DNA-binding</keyword>
<dbReference type="NCBIfam" id="TIGR01056">
    <property type="entry name" value="topB"/>
    <property type="match status" value="1"/>
</dbReference>
<dbReference type="InterPro" id="IPR023406">
    <property type="entry name" value="Topo_IA_AS"/>
</dbReference>
<dbReference type="InterPro" id="IPR013826">
    <property type="entry name" value="Topo_IA_cen_sub3"/>
</dbReference>
<dbReference type="NCBIfam" id="NF005829">
    <property type="entry name" value="PRK07726.1"/>
    <property type="match status" value="1"/>
</dbReference>
<gene>
    <name evidence="15" type="ORF">QUW08_14015</name>
</gene>
<evidence type="ECO:0000313" key="16">
    <source>
        <dbReference type="Proteomes" id="UP001529380"/>
    </source>
</evidence>
<dbReference type="Gene3D" id="2.70.20.10">
    <property type="entry name" value="Topoisomerase I, domain 3"/>
    <property type="match status" value="1"/>
</dbReference>